<feature type="compositionally biased region" description="Basic and acidic residues" evidence="1">
    <location>
        <begin position="115"/>
        <end position="137"/>
    </location>
</feature>
<gene>
    <name evidence="2" type="ORF">H0H81_006686</name>
</gene>
<evidence type="ECO:0000313" key="2">
    <source>
        <dbReference type="EMBL" id="KAG5633583.1"/>
    </source>
</evidence>
<organism evidence="2 3">
    <name type="scientific">Sphagnurus paluster</name>
    <dbReference type="NCBI Taxonomy" id="117069"/>
    <lineage>
        <taxon>Eukaryota</taxon>
        <taxon>Fungi</taxon>
        <taxon>Dikarya</taxon>
        <taxon>Basidiomycota</taxon>
        <taxon>Agaricomycotina</taxon>
        <taxon>Agaricomycetes</taxon>
        <taxon>Agaricomycetidae</taxon>
        <taxon>Agaricales</taxon>
        <taxon>Tricholomatineae</taxon>
        <taxon>Lyophyllaceae</taxon>
        <taxon>Sphagnurus</taxon>
    </lineage>
</organism>
<feature type="non-terminal residue" evidence="2">
    <location>
        <position position="1"/>
    </location>
</feature>
<proteinExistence type="predicted"/>
<comment type="caution">
    <text evidence="2">The sequence shown here is derived from an EMBL/GenBank/DDBJ whole genome shotgun (WGS) entry which is preliminary data.</text>
</comment>
<evidence type="ECO:0000256" key="1">
    <source>
        <dbReference type="SAM" id="MobiDB-lite"/>
    </source>
</evidence>
<reference evidence="2" key="1">
    <citation type="submission" date="2021-02" db="EMBL/GenBank/DDBJ databases">
        <authorList>
            <person name="Nieuwenhuis M."/>
            <person name="Van De Peppel L.J.J."/>
        </authorList>
    </citation>
    <scope>NUCLEOTIDE SEQUENCE</scope>
    <source>
        <strain evidence="2">D49</strain>
    </source>
</reference>
<name>A0A9P7K1Y5_9AGAR</name>
<feature type="region of interest" description="Disordered" evidence="1">
    <location>
        <begin position="1"/>
        <end position="53"/>
    </location>
</feature>
<dbReference type="EMBL" id="JABCKI010007461">
    <property type="protein sequence ID" value="KAG5633583.1"/>
    <property type="molecule type" value="Genomic_DNA"/>
</dbReference>
<keyword evidence="3" id="KW-1185">Reference proteome</keyword>
<dbReference type="Proteomes" id="UP000717328">
    <property type="component" value="Unassembled WGS sequence"/>
</dbReference>
<reference evidence="2" key="2">
    <citation type="submission" date="2021-10" db="EMBL/GenBank/DDBJ databases">
        <title>Phylogenomics reveals ancestral predisposition of the termite-cultivated fungus Termitomyces towards a domesticated lifestyle.</title>
        <authorList>
            <person name="Auxier B."/>
            <person name="Grum-Grzhimaylo A."/>
            <person name="Cardenas M.E."/>
            <person name="Lodge J.D."/>
            <person name="Laessoe T."/>
            <person name="Pedersen O."/>
            <person name="Smith M.E."/>
            <person name="Kuyper T.W."/>
            <person name="Franco-Molano E.A."/>
            <person name="Baroni T.J."/>
            <person name="Aanen D.K."/>
        </authorList>
    </citation>
    <scope>NUCLEOTIDE SEQUENCE</scope>
    <source>
        <strain evidence="2">D49</strain>
    </source>
</reference>
<sequence>FEGSSRQIETTEDLENTRVSPHQPKIHEFFPRLAHPQPSFQPRPTAGPLSHGPTCIRTPVQSMLYDFFPPHRVHDDETAHDNCIDPAVSPSSSTIECGFSSEDNMGDTLEVAGENNREKGHRKAEGRGKGHEREKPAKRGRVEYFIDQVLSNPFVSLEAEVDRDAEEDDDEDVTDEFETFLDDSEPVPGIQASSRSILLQEHERLYNETDWEELLDRACTRSRIRFSPDGPAGAIPVNVARTGEGNFKIV</sequence>
<dbReference type="AlphaFoldDB" id="A0A9P7K1Y5"/>
<feature type="region of interest" description="Disordered" evidence="1">
    <location>
        <begin position="113"/>
        <end position="137"/>
    </location>
</feature>
<evidence type="ECO:0000313" key="3">
    <source>
        <dbReference type="Proteomes" id="UP000717328"/>
    </source>
</evidence>
<protein>
    <submittedName>
        <fullName evidence="2">Uncharacterized protein</fullName>
    </submittedName>
</protein>
<accession>A0A9P7K1Y5</accession>